<evidence type="ECO:0000313" key="2">
    <source>
        <dbReference type="Proteomes" id="UP000609027"/>
    </source>
</evidence>
<accession>A0A927DXS3</accession>
<organism evidence="1 2">
    <name type="scientific">Klebsiella pneumoniae</name>
    <dbReference type="NCBI Taxonomy" id="573"/>
    <lineage>
        <taxon>Bacteria</taxon>
        <taxon>Pseudomonadati</taxon>
        <taxon>Pseudomonadota</taxon>
        <taxon>Gammaproteobacteria</taxon>
        <taxon>Enterobacterales</taxon>
        <taxon>Enterobacteriaceae</taxon>
        <taxon>Klebsiella/Raoultella group</taxon>
        <taxon>Klebsiella</taxon>
        <taxon>Klebsiella pneumoniae complex</taxon>
    </lineage>
</organism>
<name>A0A927DXS3_KLEPN</name>
<dbReference type="AlphaFoldDB" id="A0A927DXS3"/>
<dbReference type="InterPro" id="IPR038277">
    <property type="entry name" value="UreF_sf"/>
</dbReference>
<evidence type="ECO:0000313" key="1">
    <source>
        <dbReference type="EMBL" id="MBD3721490.1"/>
    </source>
</evidence>
<proteinExistence type="predicted"/>
<protein>
    <submittedName>
        <fullName evidence="1">Uncharacterized protein</fullName>
    </submittedName>
</protein>
<dbReference type="Proteomes" id="UP000609027">
    <property type="component" value="Unassembled WGS sequence"/>
</dbReference>
<gene>
    <name evidence="1" type="ORF">IE992_22100</name>
</gene>
<reference evidence="1" key="1">
    <citation type="submission" date="2020-07" db="EMBL/GenBank/DDBJ databases">
        <title>Clinical and genomic characterization of carbapenemase-producing Enterobacterales causing secondary infections during the COVID-19 crisis at a New York City hospital.</title>
        <authorList>
            <person name="Gomez-Simmonds A."/>
            <person name="Annavajhala M.K."/>
            <person name="Uhlemann A.-C."/>
        </authorList>
    </citation>
    <scope>NUCLEOTIDE SEQUENCE</scope>
    <source>
        <strain evidence="1">NK1607</strain>
    </source>
</reference>
<sequence>MSTAEQRLRLMQLASSNLPVGGLQLVPRGLEWAVEAGWVLDVAAFERWQRRQMTEGFYR</sequence>
<dbReference type="EMBL" id="JACXTJ010000003">
    <property type="protein sequence ID" value="MBD3721490.1"/>
    <property type="molecule type" value="Genomic_DNA"/>
</dbReference>
<dbReference type="Gene3D" id="1.10.4190.10">
    <property type="entry name" value="Urease accessory protein UreF"/>
    <property type="match status" value="1"/>
</dbReference>
<comment type="caution">
    <text evidence="1">The sequence shown here is derived from an EMBL/GenBank/DDBJ whole genome shotgun (WGS) entry which is preliminary data.</text>
</comment>